<dbReference type="AlphaFoldDB" id="A0A5C6BG41"/>
<dbReference type="Pfam" id="PF10017">
    <property type="entry name" value="Methyltransf_33"/>
    <property type="match status" value="1"/>
</dbReference>
<dbReference type="InterPro" id="IPR019257">
    <property type="entry name" value="MeTrfase_dom"/>
</dbReference>
<dbReference type="PANTHER" id="PTHR43397:SF1">
    <property type="entry name" value="ERGOTHIONEINE BIOSYNTHESIS PROTEIN 1"/>
    <property type="match status" value="1"/>
</dbReference>
<dbReference type="EMBL" id="SJPU01000003">
    <property type="protein sequence ID" value="TWU11123.1"/>
    <property type="molecule type" value="Genomic_DNA"/>
</dbReference>
<proteinExistence type="predicted"/>
<evidence type="ECO:0000313" key="4">
    <source>
        <dbReference type="EMBL" id="TWU11123.1"/>
    </source>
</evidence>
<organism evidence="4 5">
    <name type="scientific">Allorhodopirellula heiligendammensis</name>
    <dbReference type="NCBI Taxonomy" id="2714739"/>
    <lineage>
        <taxon>Bacteria</taxon>
        <taxon>Pseudomonadati</taxon>
        <taxon>Planctomycetota</taxon>
        <taxon>Planctomycetia</taxon>
        <taxon>Pirellulales</taxon>
        <taxon>Pirellulaceae</taxon>
        <taxon>Allorhodopirellula</taxon>
    </lineage>
</organism>
<evidence type="ECO:0000313" key="5">
    <source>
        <dbReference type="Proteomes" id="UP000319908"/>
    </source>
</evidence>
<dbReference type="EC" id="2.1.1.44" evidence="4"/>
<accession>A0A5C6BG41</accession>
<dbReference type="PANTHER" id="PTHR43397">
    <property type="entry name" value="ERGOTHIONEINE BIOSYNTHESIS PROTEIN 1"/>
    <property type="match status" value="1"/>
</dbReference>
<dbReference type="InterPro" id="IPR035094">
    <property type="entry name" value="EgtD"/>
</dbReference>
<gene>
    <name evidence="4" type="primary">egtD_2</name>
    <name evidence="4" type="ORF">Poly21_50300</name>
</gene>
<keyword evidence="1 4" id="KW-0489">Methyltransferase</keyword>
<dbReference type="GO" id="GO:0032259">
    <property type="term" value="P:methylation"/>
    <property type="evidence" value="ECO:0007669"/>
    <property type="project" value="UniProtKB-KW"/>
</dbReference>
<keyword evidence="5" id="KW-1185">Reference proteome</keyword>
<dbReference type="SUPFAM" id="SSF53335">
    <property type="entry name" value="S-adenosyl-L-methionine-dependent methyltransferases"/>
    <property type="match status" value="1"/>
</dbReference>
<dbReference type="InterPro" id="IPR029063">
    <property type="entry name" value="SAM-dependent_MTases_sf"/>
</dbReference>
<evidence type="ECO:0000256" key="2">
    <source>
        <dbReference type="ARBA" id="ARBA00022679"/>
    </source>
</evidence>
<keyword evidence="2 4" id="KW-0808">Transferase</keyword>
<dbReference type="RefSeq" id="WP_302120311.1">
    <property type="nucleotide sequence ID" value="NZ_SJPU01000003.1"/>
</dbReference>
<name>A0A5C6BG41_9BACT</name>
<dbReference type="InterPro" id="IPR051128">
    <property type="entry name" value="EgtD_Methyltrsf_superfamily"/>
</dbReference>
<dbReference type="Proteomes" id="UP000319908">
    <property type="component" value="Unassembled WGS sequence"/>
</dbReference>
<dbReference type="GO" id="GO:0052706">
    <property type="term" value="F:L-histidine N(alpha)-methyltransferase activity"/>
    <property type="evidence" value="ECO:0007669"/>
    <property type="project" value="UniProtKB-EC"/>
</dbReference>
<comment type="caution">
    <text evidence="4">The sequence shown here is derived from an EMBL/GenBank/DDBJ whole genome shotgun (WGS) entry which is preliminary data.</text>
</comment>
<protein>
    <submittedName>
        <fullName evidence="4">Histidine-specific methyltransferase EgtD</fullName>
        <ecNumber evidence="4">2.1.1.44</ecNumber>
    </submittedName>
</protein>
<dbReference type="NCBIfam" id="TIGR03438">
    <property type="entry name" value="egtD_ergothio"/>
    <property type="match status" value="1"/>
</dbReference>
<dbReference type="InterPro" id="IPR017804">
    <property type="entry name" value="MeTrfase_EgtD-like"/>
</dbReference>
<reference evidence="4 5" key="1">
    <citation type="journal article" date="2020" name="Antonie Van Leeuwenhoek">
        <title>Rhodopirellula heiligendammensis sp. nov., Rhodopirellula pilleata sp. nov., and Rhodopirellula solitaria sp. nov. isolated from natural or artificial marine surfaces in Northern Germany and California, USA, and emended description of the genus Rhodopirellula.</title>
        <authorList>
            <person name="Kallscheuer N."/>
            <person name="Wiegand S."/>
            <person name="Jogler M."/>
            <person name="Boedeker C."/>
            <person name="Peeters S.H."/>
            <person name="Rast P."/>
            <person name="Heuer A."/>
            <person name="Jetten M.S.M."/>
            <person name="Rohde M."/>
            <person name="Jogler C."/>
        </authorList>
    </citation>
    <scope>NUCLEOTIDE SEQUENCE [LARGE SCALE GENOMIC DNA]</scope>
    <source>
        <strain evidence="4 5">Poly21</strain>
    </source>
</reference>
<evidence type="ECO:0000256" key="1">
    <source>
        <dbReference type="ARBA" id="ARBA00022603"/>
    </source>
</evidence>
<feature type="domain" description="Histidine-specific methyltransferase SAM-dependent" evidence="3">
    <location>
        <begin position="30"/>
        <end position="328"/>
    </location>
</feature>
<sequence>MPTNPPTAEHLQKPDGDMGNASLRDDVFLADVLAGLSQTPKRLSSKYLYDERGSALFDQICELPEYYPTRTELAIMESNAVAITREIGPHANVVELGSGSSVKTRLLLDHLDQPRSYIPIDISEDHVLATAQQLRSEYPEIEINPIIDDFCAALENSERFPGDQVCVYFPGSTIGNFPPHDAQRLLHKISDCCGVCGGLLIGFDLQKDIAVLEAAYNDAAGITAEFSLNLLDRMNREAGANFDTGQFRHVAFYNATAERIEIFLESECDQIVRIDEIEISFEKGERIHTEYSHKYTIAGFTQMASHAGLAVRRVWSDDQSYFAIMYLENRNADAN</sequence>
<evidence type="ECO:0000259" key="3">
    <source>
        <dbReference type="Pfam" id="PF10017"/>
    </source>
</evidence>
<dbReference type="Gene3D" id="3.40.50.150">
    <property type="entry name" value="Vaccinia Virus protein VP39"/>
    <property type="match status" value="1"/>
</dbReference>
<dbReference type="PIRSF" id="PIRSF018005">
    <property type="entry name" value="UCP018005"/>
    <property type="match status" value="1"/>
</dbReference>